<sequence>MQQKWDKQTLELSEVELRFDVFFFPVPPSLGQFGSRSPVCVGEGVGKVLQSSGVLAGMSSWDEGFILVFLVVPKHNGIIVISDSKKGRTGHAQSTRAPSEPNVCHLEGIRRYSGPEAREARTIFPLHPSLFLLSRLQNSYDMPINATYIYASDIFAVKLRLELFTANVMAWIVDGRGIAKKVKSAGLPYQINDCGANRQCPNCQHVIDNSDVCVDWPGLPAGVKFDPSDVELLEHLAAKRGVGGAKPHVLIDEFIPTLEGEEGICYTHPENLPGAKKDGTSVHFFYRIINAYSIGQRKRRRIHDQDNIINSHVRWHKTGITKPVTDNGIQKGFKKIMVLYATSKRRSKPSRCHWVMHQFHLGTHKDETEGELVVSKIFYQPQKENDKNETCSVTEECDVATGQVIPKTPMTNTPHPPRPENTPPSDYVSSDYFVQPFVQDKEYPKEPLNHLLPDSQTGNEMGYATCLDGNSEVVDLRRADSLLCDEIIDSYMTWGDLKPNISSLTQSSVNVSGSSHQKYGNVSCDVSDLDNLLLDTPPDFQLSDLQFPSQDSVFDLLDRL</sequence>
<protein>
    <submittedName>
        <fullName evidence="7">NAC domain containing protein 44</fullName>
    </submittedName>
</protein>
<dbReference type="OrthoDB" id="643388at2759"/>
<name>A0A5A7QQ09_STRAF</name>
<dbReference type="PANTHER" id="PTHR31079">
    <property type="entry name" value="NAC DOMAIN-CONTAINING PROTEIN 73"/>
    <property type="match status" value="1"/>
</dbReference>
<evidence type="ECO:0000256" key="4">
    <source>
        <dbReference type="ARBA" id="ARBA00023242"/>
    </source>
</evidence>
<keyword evidence="2" id="KW-0238">DNA-binding</keyword>
<dbReference type="PANTHER" id="PTHR31079:SF2">
    <property type="entry name" value="NAC DOMAIN CONTAINING PROTEIN 44-RELATED"/>
    <property type="match status" value="1"/>
</dbReference>
<evidence type="ECO:0000259" key="6">
    <source>
        <dbReference type="PROSITE" id="PS51005"/>
    </source>
</evidence>
<organism evidence="7 8">
    <name type="scientific">Striga asiatica</name>
    <name type="common">Asiatic witchweed</name>
    <name type="synonym">Buchnera asiatica</name>
    <dbReference type="NCBI Taxonomy" id="4170"/>
    <lineage>
        <taxon>Eukaryota</taxon>
        <taxon>Viridiplantae</taxon>
        <taxon>Streptophyta</taxon>
        <taxon>Embryophyta</taxon>
        <taxon>Tracheophyta</taxon>
        <taxon>Spermatophyta</taxon>
        <taxon>Magnoliopsida</taxon>
        <taxon>eudicotyledons</taxon>
        <taxon>Gunneridae</taxon>
        <taxon>Pentapetalae</taxon>
        <taxon>asterids</taxon>
        <taxon>lamiids</taxon>
        <taxon>Lamiales</taxon>
        <taxon>Orobanchaceae</taxon>
        <taxon>Buchnereae</taxon>
        <taxon>Striga</taxon>
    </lineage>
</organism>
<dbReference type="GO" id="GO:0000976">
    <property type="term" value="F:transcription cis-regulatory region binding"/>
    <property type="evidence" value="ECO:0007669"/>
    <property type="project" value="TreeGrafter"/>
</dbReference>
<dbReference type="AlphaFoldDB" id="A0A5A7QQ09"/>
<dbReference type="EMBL" id="BKCP01007959">
    <property type="protein sequence ID" value="GER47443.1"/>
    <property type="molecule type" value="Genomic_DNA"/>
</dbReference>
<dbReference type="InterPro" id="IPR036093">
    <property type="entry name" value="NAC_dom_sf"/>
</dbReference>
<proteinExistence type="predicted"/>
<reference evidence="8" key="1">
    <citation type="journal article" date="2019" name="Curr. Biol.">
        <title>Genome Sequence of Striga asiatica Provides Insight into the Evolution of Plant Parasitism.</title>
        <authorList>
            <person name="Yoshida S."/>
            <person name="Kim S."/>
            <person name="Wafula E.K."/>
            <person name="Tanskanen J."/>
            <person name="Kim Y.M."/>
            <person name="Honaas L."/>
            <person name="Yang Z."/>
            <person name="Spallek T."/>
            <person name="Conn C.E."/>
            <person name="Ichihashi Y."/>
            <person name="Cheong K."/>
            <person name="Cui S."/>
            <person name="Der J.P."/>
            <person name="Gundlach H."/>
            <person name="Jiao Y."/>
            <person name="Hori C."/>
            <person name="Ishida J.K."/>
            <person name="Kasahara H."/>
            <person name="Kiba T."/>
            <person name="Kim M.S."/>
            <person name="Koo N."/>
            <person name="Laohavisit A."/>
            <person name="Lee Y.H."/>
            <person name="Lumba S."/>
            <person name="McCourt P."/>
            <person name="Mortimer J.C."/>
            <person name="Mutuku J.M."/>
            <person name="Nomura T."/>
            <person name="Sasaki-Sekimoto Y."/>
            <person name="Seto Y."/>
            <person name="Wang Y."/>
            <person name="Wakatake T."/>
            <person name="Sakakibara H."/>
            <person name="Demura T."/>
            <person name="Yamaguchi S."/>
            <person name="Yoneyama K."/>
            <person name="Manabe R.I."/>
            <person name="Nelson D.C."/>
            <person name="Schulman A.H."/>
            <person name="Timko M.P."/>
            <person name="dePamphilis C.W."/>
            <person name="Choi D."/>
            <person name="Shirasu K."/>
        </authorList>
    </citation>
    <scope>NUCLEOTIDE SEQUENCE [LARGE SCALE GENOMIC DNA]</scope>
    <source>
        <strain evidence="8">cv. UVA1</strain>
    </source>
</reference>
<dbReference type="Gene3D" id="2.170.150.80">
    <property type="entry name" value="NAC domain"/>
    <property type="match status" value="1"/>
</dbReference>
<dbReference type="InterPro" id="IPR003441">
    <property type="entry name" value="NAC-dom"/>
</dbReference>
<dbReference type="FunFam" id="2.170.150.80:FF:000009">
    <property type="entry name" value="NAC domain-containing protein 8"/>
    <property type="match status" value="1"/>
</dbReference>
<comment type="caution">
    <text evidence="7">The sequence shown here is derived from an EMBL/GenBank/DDBJ whole genome shotgun (WGS) entry which is preliminary data.</text>
</comment>
<evidence type="ECO:0000313" key="7">
    <source>
        <dbReference type="EMBL" id="GER47443.1"/>
    </source>
</evidence>
<gene>
    <name evidence="7" type="ORF">STAS_24547</name>
</gene>
<keyword evidence="4" id="KW-0539">Nucleus</keyword>
<dbReference type="PROSITE" id="PS51005">
    <property type="entry name" value="NAC"/>
    <property type="match status" value="1"/>
</dbReference>
<dbReference type="GO" id="GO:0003700">
    <property type="term" value="F:DNA-binding transcription factor activity"/>
    <property type="evidence" value="ECO:0007669"/>
    <property type="project" value="InterPro"/>
</dbReference>
<evidence type="ECO:0000256" key="3">
    <source>
        <dbReference type="ARBA" id="ARBA00023163"/>
    </source>
</evidence>
<keyword evidence="1" id="KW-0805">Transcription regulation</keyword>
<feature type="region of interest" description="Disordered" evidence="5">
    <location>
        <begin position="405"/>
        <end position="427"/>
    </location>
</feature>
<feature type="domain" description="NAC" evidence="6">
    <location>
        <begin position="219"/>
        <end position="380"/>
    </location>
</feature>
<evidence type="ECO:0000256" key="1">
    <source>
        <dbReference type="ARBA" id="ARBA00023015"/>
    </source>
</evidence>
<evidence type="ECO:0000256" key="2">
    <source>
        <dbReference type="ARBA" id="ARBA00023125"/>
    </source>
</evidence>
<dbReference type="GO" id="GO:0005634">
    <property type="term" value="C:nucleus"/>
    <property type="evidence" value="ECO:0007669"/>
    <property type="project" value="TreeGrafter"/>
</dbReference>
<evidence type="ECO:0000256" key="5">
    <source>
        <dbReference type="SAM" id="MobiDB-lite"/>
    </source>
</evidence>
<evidence type="ECO:0000313" key="8">
    <source>
        <dbReference type="Proteomes" id="UP000325081"/>
    </source>
</evidence>
<keyword evidence="3" id="KW-0804">Transcription</keyword>
<dbReference type="InterPro" id="IPR044799">
    <property type="entry name" value="SOG1-like"/>
</dbReference>
<dbReference type="Pfam" id="PF02365">
    <property type="entry name" value="NAM"/>
    <property type="match status" value="1"/>
</dbReference>
<accession>A0A5A7QQ09</accession>
<dbReference type="SUPFAM" id="SSF101941">
    <property type="entry name" value="NAC domain"/>
    <property type="match status" value="1"/>
</dbReference>
<keyword evidence="8" id="KW-1185">Reference proteome</keyword>
<dbReference type="Proteomes" id="UP000325081">
    <property type="component" value="Unassembled WGS sequence"/>
</dbReference>